<protein>
    <recommendedName>
        <fullName evidence="4">Peptidase</fullName>
    </recommendedName>
</protein>
<dbReference type="EMBL" id="PFFQ01000024">
    <property type="protein sequence ID" value="PIW17316.1"/>
    <property type="molecule type" value="Genomic_DNA"/>
</dbReference>
<comment type="caution">
    <text evidence="2">The sequence shown here is derived from an EMBL/GenBank/DDBJ whole genome shotgun (WGS) entry which is preliminary data.</text>
</comment>
<sequence length="333" mass="36015">MNQALSPQTPTHNLRPARIHALKAGTWQSLGGAVSLSLFDLAHIAESYNPALHEAPVVIGHPATDDPAFGWVRSVDLQSDGLWLNTELLPEMADLVKRSLYKKVSVSLYPPDAPANPVPGGYSIKHLGFLGAQPPAVKGLQGVVLNSESDQTIIIEFEEARMGDENKDPALALAEKQASLAQEQQVLTQKKTEIDLAEQNLTKRERDLRQKEWGIQLDSHIQAGRLLPKDKAQVLAFMEGLHGQNVDLGEGEKPMLDSFKEFLAALPAQVNLSEVAPADKAATPPVAVNFAAPAGYEVDAQSLALHQKAKEWMSKNPGKLYTEAIRAIEGGAA</sequence>
<feature type="coiled-coil region" evidence="1">
    <location>
        <begin position="180"/>
        <end position="207"/>
    </location>
</feature>
<proteinExistence type="predicted"/>
<dbReference type="Proteomes" id="UP000231019">
    <property type="component" value="Unassembled WGS sequence"/>
</dbReference>
<evidence type="ECO:0000313" key="3">
    <source>
        <dbReference type="Proteomes" id="UP000231019"/>
    </source>
</evidence>
<evidence type="ECO:0008006" key="4">
    <source>
        <dbReference type="Google" id="ProtNLM"/>
    </source>
</evidence>
<dbReference type="AlphaFoldDB" id="A0A2M7G613"/>
<reference evidence="2 3" key="1">
    <citation type="submission" date="2017-09" db="EMBL/GenBank/DDBJ databases">
        <title>Depth-based differentiation of microbial function through sediment-hosted aquifers and enrichment of novel symbionts in the deep terrestrial subsurface.</title>
        <authorList>
            <person name="Probst A.J."/>
            <person name="Ladd B."/>
            <person name="Jarett J.K."/>
            <person name="Geller-Mcgrath D.E."/>
            <person name="Sieber C.M."/>
            <person name="Emerson J.B."/>
            <person name="Anantharaman K."/>
            <person name="Thomas B.C."/>
            <person name="Malmstrom R."/>
            <person name="Stieglmeier M."/>
            <person name="Klingl A."/>
            <person name="Woyke T."/>
            <person name="Ryan C.M."/>
            <person name="Banfield J.F."/>
        </authorList>
    </citation>
    <scope>NUCLEOTIDE SEQUENCE [LARGE SCALE GENOMIC DNA]</scope>
    <source>
        <strain evidence="2">CG17_big_fil_post_rev_8_21_14_2_50_48_46</strain>
    </source>
</reference>
<evidence type="ECO:0000256" key="1">
    <source>
        <dbReference type="SAM" id="Coils"/>
    </source>
</evidence>
<gene>
    <name evidence="2" type="ORF">COW36_09060</name>
</gene>
<organism evidence="2 3">
    <name type="scientific">bacterium (Candidatus Blackallbacteria) CG17_big_fil_post_rev_8_21_14_2_50_48_46</name>
    <dbReference type="NCBI Taxonomy" id="2014261"/>
    <lineage>
        <taxon>Bacteria</taxon>
        <taxon>Candidatus Blackallbacteria</taxon>
    </lineage>
</organism>
<accession>A0A2M7G613</accession>
<evidence type="ECO:0000313" key="2">
    <source>
        <dbReference type="EMBL" id="PIW17316.1"/>
    </source>
</evidence>
<keyword evidence="1" id="KW-0175">Coiled coil</keyword>
<name>A0A2M7G613_9BACT</name>